<dbReference type="InterPro" id="IPR006311">
    <property type="entry name" value="TAT_signal"/>
</dbReference>
<dbReference type="PROSITE" id="PS51318">
    <property type="entry name" value="TAT"/>
    <property type="match status" value="1"/>
</dbReference>
<gene>
    <name evidence="2" type="ORF">F4Y08_02850</name>
</gene>
<keyword evidence="1" id="KW-0732">Signal</keyword>
<accession>A0A6B1DR07</accession>
<dbReference type="Pfam" id="PF01547">
    <property type="entry name" value="SBP_bac_1"/>
    <property type="match status" value="1"/>
</dbReference>
<name>A0A6B1DR07_9CHLR</name>
<proteinExistence type="predicted"/>
<dbReference type="SUPFAM" id="SSF53850">
    <property type="entry name" value="Periplasmic binding protein-like II"/>
    <property type="match status" value="1"/>
</dbReference>
<evidence type="ECO:0000313" key="2">
    <source>
        <dbReference type="EMBL" id="MYD89266.1"/>
    </source>
</evidence>
<dbReference type="AlphaFoldDB" id="A0A6B1DR07"/>
<sequence>MNTNRLTRRSFLNLAGTMSAASLLAACAVPTGAPGTSEEAMAEPVVIGWARHGNEVSQATEDTLAGLFQEANPGVEIDALALPWSDYNTKIPIDIAGGTAPDTFTAHPALMINSHAAGGAANLTERINAAEPGINYADILYPGDAEFDGDIFGLPQKSCTHQIRYNKDLFAEAGLPTPGELYWSGGADAWNFNSFVEIGQQLTKDLDGDGNPDQYAYAGIGGTGNVAMLRAAGGDIFDEAVTQCLVNSPESVSGLEYMLSLVENEIIPSPELMVNELGINFDTGRMAMAGGTTCDSVQALHPDKRLPFAWDFVVLPAGPGGFRCWGDTDQSVVSTSSANPDEAFDWIVFRASLDAWEQAYDGGMKLAFTDGPTRWSTFDSRAFTEPLGELDIPMIKEGYRHTNPDPFVPRSKDPYRVLFSIYATEINNMLRGTKTPQEAADDACALIDSEILA</sequence>
<protein>
    <submittedName>
        <fullName evidence="2">Extracellular solute-binding protein</fullName>
    </submittedName>
</protein>
<comment type="caution">
    <text evidence="2">The sequence shown here is derived from an EMBL/GenBank/DDBJ whole genome shotgun (WGS) entry which is preliminary data.</text>
</comment>
<dbReference type="Gene3D" id="3.40.190.10">
    <property type="entry name" value="Periplasmic binding protein-like II"/>
    <property type="match status" value="1"/>
</dbReference>
<dbReference type="PROSITE" id="PS51257">
    <property type="entry name" value="PROKAR_LIPOPROTEIN"/>
    <property type="match status" value="1"/>
</dbReference>
<dbReference type="InterPro" id="IPR006059">
    <property type="entry name" value="SBP"/>
</dbReference>
<reference evidence="2" key="1">
    <citation type="submission" date="2019-09" db="EMBL/GenBank/DDBJ databases">
        <title>Characterisation of the sponge microbiome using genome-centric metagenomics.</title>
        <authorList>
            <person name="Engelberts J.P."/>
            <person name="Robbins S.J."/>
            <person name="De Goeij J.M."/>
            <person name="Aranda M."/>
            <person name="Bell S.C."/>
            <person name="Webster N.S."/>
        </authorList>
    </citation>
    <scope>NUCLEOTIDE SEQUENCE</scope>
    <source>
        <strain evidence="2">SB0662_bin_9</strain>
    </source>
</reference>
<dbReference type="InterPro" id="IPR050490">
    <property type="entry name" value="Bact_solute-bd_prot1"/>
</dbReference>
<feature type="chain" id="PRO_5025411703" evidence="1">
    <location>
        <begin position="26"/>
        <end position="453"/>
    </location>
</feature>
<dbReference type="EMBL" id="VXPY01000015">
    <property type="protein sequence ID" value="MYD89266.1"/>
    <property type="molecule type" value="Genomic_DNA"/>
</dbReference>
<dbReference type="PANTHER" id="PTHR43649:SF12">
    <property type="entry name" value="DIACETYLCHITOBIOSE BINDING PROTEIN DASA"/>
    <property type="match status" value="1"/>
</dbReference>
<evidence type="ECO:0000256" key="1">
    <source>
        <dbReference type="SAM" id="SignalP"/>
    </source>
</evidence>
<organism evidence="2">
    <name type="scientific">Caldilineaceae bacterium SB0662_bin_9</name>
    <dbReference type="NCBI Taxonomy" id="2605258"/>
    <lineage>
        <taxon>Bacteria</taxon>
        <taxon>Bacillati</taxon>
        <taxon>Chloroflexota</taxon>
        <taxon>Caldilineae</taxon>
        <taxon>Caldilineales</taxon>
        <taxon>Caldilineaceae</taxon>
    </lineage>
</organism>
<feature type="signal peptide" evidence="1">
    <location>
        <begin position="1"/>
        <end position="25"/>
    </location>
</feature>
<dbReference type="PANTHER" id="PTHR43649">
    <property type="entry name" value="ARABINOSE-BINDING PROTEIN-RELATED"/>
    <property type="match status" value="1"/>
</dbReference>